<dbReference type="InterPro" id="IPR029033">
    <property type="entry name" value="His_PPase_superfam"/>
</dbReference>
<dbReference type="SUPFAM" id="SSF53254">
    <property type="entry name" value="Phosphoglycerate mutase-like"/>
    <property type="match status" value="1"/>
</dbReference>
<protein>
    <recommendedName>
        <fullName evidence="3">Phosphohistidine phosphatase</fullName>
    </recommendedName>
</protein>
<reference evidence="1" key="1">
    <citation type="journal article" date="2014" name="Int. J. Syst. Evol. Microbiol.">
        <title>Complete genome sequence of Corynebacterium casei LMG S-19264T (=DSM 44701T), isolated from a smear-ripened cheese.</title>
        <authorList>
            <consortium name="US DOE Joint Genome Institute (JGI-PGF)"/>
            <person name="Walter F."/>
            <person name="Albersmeier A."/>
            <person name="Kalinowski J."/>
            <person name="Ruckert C."/>
        </authorList>
    </citation>
    <scope>NUCLEOTIDE SEQUENCE</scope>
    <source>
        <strain evidence="1">KCTC 42731</strain>
    </source>
</reference>
<evidence type="ECO:0000313" key="2">
    <source>
        <dbReference type="Proteomes" id="UP000623842"/>
    </source>
</evidence>
<dbReference type="Gene3D" id="3.40.50.1240">
    <property type="entry name" value="Phosphoglycerate mutase-like"/>
    <property type="match status" value="1"/>
</dbReference>
<dbReference type="RefSeq" id="WP_189771186.1">
    <property type="nucleotide sequence ID" value="NZ_BNCK01000005.1"/>
</dbReference>
<dbReference type="EMBL" id="BNCK01000005">
    <property type="protein sequence ID" value="GHF96131.1"/>
    <property type="molecule type" value="Genomic_DNA"/>
</dbReference>
<keyword evidence="2" id="KW-1185">Reference proteome</keyword>
<accession>A0A919BLV9</accession>
<dbReference type="InterPro" id="IPR013078">
    <property type="entry name" value="His_Pase_superF_clade-1"/>
</dbReference>
<dbReference type="Pfam" id="PF00300">
    <property type="entry name" value="His_Phos_1"/>
    <property type="match status" value="1"/>
</dbReference>
<dbReference type="Proteomes" id="UP000623842">
    <property type="component" value="Unassembled WGS sequence"/>
</dbReference>
<reference evidence="1" key="2">
    <citation type="submission" date="2020-09" db="EMBL/GenBank/DDBJ databases">
        <authorList>
            <person name="Sun Q."/>
            <person name="Kim S."/>
        </authorList>
    </citation>
    <scope>NUCLEOTIDE SEQUENCE</scope>
    <source>
        <strain evidence="1">KCTC 42731</strain>
    </source>
</reference>
<dbReference type="CDD" id="cd07067">
    <property type="entry name" value="HP_PGM_like"/>
    <property type="match status" value="1"/>
</dbReference>
<dbReference type="PANTHER" id="PTHR47623">
    <property type="entry name" value="OS09G0287300 PROTEIN"/>
    <property type="match status" value="1"/>
</dbReference>
<evidence type="ECO:0000313" key="1">
    <source>
        <dbReference type="EMBL" id="GHF96131.1"/>
    </source>
</evidence>
<name>A0A919BLV9_9GAMM</name>
<dbReference type="AlphaFoldDB" id="A0A919BLV9"/>
<dbReference type="PANTHER" id="PTHR47623:SF1">
    <property type="entry name" value="OS09G0287300 PROTEIN"/>
    <property type="match status" value="1"/>
</dbReference>
<comment type="caution">
    <text evidence="1">The sequence shown here is derived from an EMBL/GenBank/DDBJ whole genome shotgun (WGS) entry which is preliminary data.</text>
</comment>
<organism evidence="1 2">
    <name type="scientific">Thalassotalea marina</name>
    <dbReference type="NCBI Taxonomy" id="1673741"/>
    <lineage>
        <taxon>Bacteria</taxon>
        <taxon>Pseudomonadati</taxon>
        <taxon>Pseudomonadota</taxon>
        <taxon>Gammaproteobacteria</taxon>
        <taxon>Alteromonadales</taxon>
        <taxon>Colwelliaceae</taxon>
        <taxon>Thalassotalea</taxon>
    </lineage>
</organism>
<sequence length="169" mass="19871">MKKLHLLRHAKSCWKNKLLEDEDRPLNSRGKRNCVLMAEKLSKMLNSELTIFCSPARRAQDTITRILHHANIEKQYQICQTLYTFNVQDLVSFINELDNKYEQVLLIGHNPALTHLINLTNTLHLDNLPTCSYICLTSEHLTDWRHTPKFNWQIEDFISPKNKFVTANR</sequence>
<evidence type="ECO:0008006" key="3">
    <source>
        <dbReference type="Google" id="ProtNLM"/>
    </source>
</evidence>
<proteinExistence type="predicted"/>
<gene>
    <name evidence="1" type="ORF">GCM10017161_25600</name>
</gene>